<gene>
    <name evidence="3" type="ORF">ENJ96_10275</name>
</gene>
<organism evidence="3">
    <name type="scientific">Thermodesulfatator atlanticus</name>
    <dbReference type="NCBI Taxonomy" id="501497"/>
    <lineage>
        <taxon>Bacteria</taxon>
        <taxon>Pseudomonadati</taxon>
        <taxon>Thermodesulfobacteriota</taxon>
        <taxon>Thermodesulfobacteria</taxon>
        <taxon>Thermodesulfobacteriales</taxon>
        <taxon>Thermodesulfatatoraceae</taxon>
        <taxon>Thermodesulfatator</taxon>
    </lineage>
</organism>
<dbReference type="Proteomes" id="UP000886101">
    <property type="component" value="Unassembled WGS sequence"/>
</dbReference>
<dbReference type="InterPro" id="IPR007686">
    <property type="entry name" value="YutG/PgpA"/>
</dbReference>
<keyword evidence="1" id="KW-0472">Membrane</keyword>
<dbReference type="EMBL" id="DROK01000301">
    <property type="protein sequence ID" value="HHI98214.1"/>
    <property type="molecule type" value="Genomic_DNA"/>
</dbReference>
<dbReference type="AlphaFoldDB" id="A0A7V5P1K9"/>
<accession>A0A7V5P1K9</accession>
<evidence type="ECO:0000259" key="2">
    <source>
        <dbReference type="Pfam" id="PF04608"/>
    </source>
</evidence>
<feature type="transmembrane region" description="Helical" evidence="1">
    <location>
        <begin position="23"/>
        <end position="41"/>
    </location>
</feature>
<dbReference type="GO" id="GO:0008962">
    <property type="term" value="F:phosphatidylglycerophosphatase activity"/>
    <property type="evidence" value="ECO:0007669"/>
    <property type="project" value="InterPro"/>
</dbReference>
<evidence type="ECO:0000256" key="1">
    <source>
        <dbReference type="SAM" id="Phobius"/>
    </source>
</evidence>
<feature type="domain" description="YutG/PgpA" evidence="2">
    <location>
        <begin position="8"/>
        <end position="145"/>
    </location>
</feature>
<dbReference type="PANTHER" id="PTHR36305">
    <property type="entry name" value="PHOSPHATIDYLGLYCEROPHOSPHATASE A"/>
    <property type="match status" value="1"/>
</dbReference>
<dbReference type="InterPro" id="IPR026037">
    <property type="entry name" value="PgpA"/>
</dbReference>
<dbReference type="Pfam" id="PF04608">
    <property type="entry name" value="PgpA"/>
    <property type="match status" value="1"/>
</dbReference>
<feature type="transmembrane region" description="Helical" evidence="1">
    <location>
        <begin position="48"/>
        <end position="65"/>
    </location>
</feature>
<dbReference type="InterPro" id="IPR036681">
    <property type="entry name" value="PgpA-like_sf"/>
</dbReference>
<dbReference type="PIRSF" id="PIRSF006162">
    <property type="entry name" value="PgpA"/>
    <property type="match status" value="1"/>
</dbReference>
<dbReference type="SUPFAM" id="SSF101307">
    <property type="entry name" value="YutG-like"/>
    <property type="match status" value="1"/>
</dbReference>
<proteinExistence type="predicted"/>
<comment type="caution">
    <text evidence="3">The sequence shown here is derived from an EMBL/GenBank/DDBJ whole genome shotgun (WGS) entry which is preliminary data.</text>
</comment>
<dbReference type="CDD" id="cd06971">
    <property type="entry name" value="PgpA"/>
    <property type="match status" value="1"/>
</dbReference>
<keyword evidence="1" id="KW-1133">Transmembrane helix</keyword>
<name>A0A7V5P1K9_9BACT</name>
<reference evidence="3" key="1">
    <citation type="journal article" date="2020" name="mSystems">
        <title>Genome- and Community-Level Interaction Insights into Carbon Utilization and Element Cycling Functions of Hydrothermarchaeota in Hydrothermal Sediment.</title>
        <authorList>
            <person name="Zhou Z."/>
            <person name="Liu Y."/>
            <person name="Xu W."/>
            <person name="Pan J."/>
            <person name="Luo Z.H."/>
            <person name="Li M."/>
        </authorList>
    </citation>
    <scope>NUCLEOTIDE SEQUENCE [LARGE SCALE GENOMIC DNA]</scope>
    <source>
        <strain evidence="3">HyVt-533</strain>
    </source>
</reference>
<feature type="transmembrane region" description="Helical" evidence="1">
    <location>
        <begin position="85"/>
        <end position="108"/>
    </location>
</feature>
<dbReference type="PANTHER" id="PTHR36305:SF1">
    <property type="entry name" value="PHOSPHATIDYLGLYCEROPHOSPHATASE A"/>
    <property type="match status" value="1"/>
</dbReference>
<keyword evidence="1" id="KW-0812">Transmembrane</keyword>
<evidence type="ECO:0000313" key="3">
    <source>
        <dbReference type="EMBL" id="HHI98214.1"/>
    </source>
</evidence>
<dbReference type="GO" id="GO:0006629">
    <property type="term" value="P:lipid metabolic process"/>
    <property type="evidence" value="ECO:0007669"/>
    <property type="project" value="InterPro"/>
</dbReference>
<protein>
    <submittedName>
        <fullName evidence="3">Phosphatidylglycerophosphatase A</fullName>
    </submittedName>
</protein>
<sequence length="152" mass="16302">MPSKGVILIATGGGLGRLPKAPGTWASLGLVLVFAGVSRFLPPVLQSVLAVILFLVGIWSAERYAAAQEEKDPKEIVIDEITGQWLTLAGFEATVANLALGFILFRLFDIFKPLPIRLGEKLPGGLGIMMDDVLAGIAARFTLEIINRFLLS</sequence>